<accession>A0A368JPI2</accession>
<evidence type="ECO:0000259" key="1">
    <source>
        <dbReference type="Pfam" id="PF13539"/>
    </source>
</evidence>
<dbReference type="Pfam" id="PF13539">
    <property type="entry name" value="Peptidase_M15_4"/>
    <property type="match status" value="1"/>
</dbReference>
<dbReference type="InterPro" id="IPR009045">
    <property type="entry name" value="Zn_M74/Hedgehog-like"/>
</dbReference>
<name>A0A368JPI2_9BACT</name>
<dbReference type="Proteomes" id="UP000253383">
    <property type="component" value="Unassembled WGS sequence"/>
</dbReference>
<comment type="caution">
    <text evidence="2">The sequence shown here is derived from an EMBL/GenBank/DDBJ whole genome shotgun (WGS) entry which is preliminary data.</text>
</comment>
<dbReference type="GO" id="GO:0008233">
    <property type="term" value="F:peptidase activity"/>
    <property type="evidence" value="ECO:0007669"/>
    <property type="project" value="InterPro"/>
</dbReference>
<feature type="domain" description="Peptidase M15C" evidence="1">
    <location>
        <begin position="101"/>
        <end position="163"/>
    </location>
</feature>
<dbReference type="AlphaFoldDB" id="A0A368JPI2"/>
<proteinExistence type="predicted"/>
<organism evidence="2 3">
    <name type="scientific">Larkinella punicea</name>
    <dbReference type="NCBI Taxonomy" id="2315727"/>
    <lineage>
        <taxon>Bacteria</taxon>
        <taxon>Pseudomonadati</taxon>
        <taxon>Bacteroidota</taxon>
        <taxon>Cytophagia</taxon>
        <taxon>Cytophagales</taxon>
        <taxon>Spirosomataceae</taxon>
        <taxon>Larkinella</taxon>
    </lineage>
</organism>
<reference evidence="2 3" key="1">
    <citation type="submission" date="2018-07" db="EMBL/GenBank/DDBJ databases">
        <title>Genome analysis of Larkinella rosea.</title>
        <authorList>
            <person name="Zhou Z."/>
            <person name="Wang G."/>
        </authorList>
    </citation>
    <scope>NUCLEOTIDE SEQUENCE [LARGE SCALE GENOMIC DNA]</scope>
    <source>
        <strain evidence="3">zzj9</strain>
    </source>
</reference>
<dbReference type="Gene3D" id="3.30.1380.10">
    <property type="match status" value="1"/>
</dbReference>
<gene>
    <name evidence="2" type="ORF">DUE52_11155</name>
</gene>
<dbReference type="CDD" id="cd14845">
    <property type="entry name" value="L-Ala-D-Glu_peptidase_like"/>
    <property type="match status" value="1"/>
</dbReference>
<sequence length="173" mass="19504">MEASGFVSFRVQFRFRIFSPNLNAFKMASRRIEDLDPVLAYAFGKAEGEWKIKFAAFAQPFITCTYRPPAEQTTLFNQPTDKKDNDGDGKIDEADERVTNARAGQSAHNFLPALAFDIAFRNPNGSLDWDPDIFKAFSNLVMKTPGIVWGGSFKSIKDAPHFERSGWELLAKK</sequence>
<dbReference type="SUPFAM" id="SSF55166">
    <property type="entry name" value="Hedgehog/DD-peptidase"/>
    <property type="match status" value="1"/>
</dbReference>
<dbReference type="EMBL" id="QOWE01000008">
    <property type="protein sequence ID" value="RCR69402.1"/>
    <property type="molecule type" value="Genomic_DNA"/>
</dbReference>
<protein>
    <submittedName>
        <fullName evidence="2">M15 family peptidase</fullName>
    </submittedName>
</protein>
<dbReference type="InterPro" id="IPR039561">
    <property type="entry name" value="Peptidase_M15C"/>
</dbReference>
<evidence type="ECO:0000313" key="2">
    <source>
        <dbReference type="EMBL" id="RCR69402.1"/>
    </source>
</evidence>
<evidence type="ECO:0000313" key="3">
    <source>
        <dbReference type="Proteomes" id="UP000253383"/>
    </source>
</evidence>
<keyword evidence="3" id="KW-1185">Reference proteome</keyword>